<feature type="domain" description="ABC3 transporter permease C-terminal" evidence="7">
    <location>
        <begin position="666"/>
        <end position="775"/>
    </location>
</feature>
<evidence type="ECO:0000259" key="8">
    <source>
        <dbReference type="Pfam" id="PF12704"/>
    </source>
</evidence>
<keyword evidence="3 6" id="KW-0812">Transmembrane</keyword>
<proteinExistence type="predicted"/>
<keyword evidence="2" id="KW-1003">Cell membrane</keyword>
<feature type="domain" description="ABC3 transporter permease C-terminal" evidence="7">
    <location>
        <begin position="283"/>
        <end position="398"/>
    </location>
</feature>
<protein>
    <submittedName>
        <fullName evidence="9">ABC transporter permease</fullName>
    </submittedName>
</protein>
<accession>A0ABW2YX37</accession>
<evidence type="ECO:0000256" key="2">
    <source>
        <dbReference type="ARBA" id="ARBA00022475"/>
    </source>
</evidence>
<evidence type="ECO:0000313" key="9">
    <source>
        <dbReference type="EMBL" id="MFD0749967.1"/>
    </source>
</evidence>
<evidence type="ECO:0000256" key="4">
    <source>
        <dbReference type="ARBA" id="ARBA00022989"/>
    </source>
</evidence>
<feature type="transmembrane region" description="Helical" evidence="6">
    <location>
        <begin position="333"/>
        <end position="351"/>
    </location>
</feature>
<feature type="transmembrane region" description="Helical" evidence="6">
    <location>
        <begin position="747"/>
        <end position="767"/>
    </location>
</feature>
<dbReference type="PANTHER" id="PTHR30572:SF18">
    <property type="entry name" value="ABC-TYPE MACROLIDE FAMILY EXPORT SYSTEM PERMEASE COMPONENT 2"/>
    <property type="match status" value="1"/>
</dbReference>
<sequence length="786" mass="87854">MVRNYFRIAWRNLIKSKGYSLINISGLGVGMAVAILIGLWIWDEISFDTYHKNLKSLGQIAVTQTFNGVVETGSSVAVPLENELRVKYSSDFKDLSLFWESTNILATGDKKLSGRGMWAQAGLPDMFTLEMIYGNASTFKDASTVLLSRSVATALFGQTDPTNKTVRVDNKTDMKVGGVYRDLPRNTTLTDIKFLLPWDNKANRWNTQTAAWDNHGSSLFIQLNEHADFAKTTEKIKNIPKEHLKVGNEEIMIHPMSKWHLYSQFENGKAVGGRIEFVWLFGIIGIFVLLLACINFMNLSTARSEKRAKEVGIRKAIGSLRGQLIGQFLSESLLVALMALVLAVVLARISLSFFNSIADKQIAVPWFNPVFWLLVLAFTLFTGLLAGSYPAFYLSGFSPVSTLKGSFRAGRHASLPRKVLVVLQFTVSVTLIISTIIVFKQVQFAKGRPVGYSREGLITVVMNTPELYQHYNGLRDDLIATGAVENMAESNSSATEIWSSNYGFDWKGKAPDANPLFGTLAVTHDFGKTVGWKIIDGRDFSRNFSTDTGAFILNEAAVKLSGLKHPVGQIMKWNGKDHLIVGVVKDMVMESPYKPTVATVFHMQYSWANLITVKIKPAMPMQKALAQIESVFKKYNPGSPFEYKFIDDEYARKFAEEQRVGNLAAFFATLAIFISCLGLLGLASFVAEQRKKEIGVRKVLGASVLNIWQMLSKDFVGLVIISCFVAIPFTWHFLNQWLQRYQYRTEISWWIFAASITGAIFITLLTVSFQTIKTALTNPVKSIRTE</sequence>
<reference evidence="10" key="1">
    <citation type="journal article" date="2019" name="Int. J. Syst. Evol. Microbiol.">
        <title>The Global Catalogue of Microorganisms (GCM) 10K type strain sequencing project: providing services to taxonomists for standard genome sequencing and annotation.</title>
        <authorList>
            <consortium name="The Broad Institute Genomics Platform"/>
            <consortium name="The Broad Institute Genome Sequencing Center for Infectious Disease"/>
            <person name="Wu L."/>
            <person name="Ma J."/>
        </authorList>
    </citation>
    <scope>NUCLEOTIDE SEQUENCE [LARGE SCALE GENOMIC DNA]</scope>
    <source>
        <strain evidence="10">CCUG 63418</strain>
    </source>
</reference>
<dbReference type="InterPro" id="IPR050250">
    <property type="entry name" value="Macrolide_Exporter_MacB"/>
</dbReference>
<feature type="transmembrane region" description="Helical" evidence="6">
    <location>
        <begin position="663"/>
        <end position="687"/>
    </location>
</feature>
<evidence type="ECO:0000256" key="6">
    <source>
        <dbReference type="SAM" id="Phobius"/>
    </source>
</evidence>
<comment type="subcellular location">
    <subcellularLocation>
        <location evidence="1">Cell membrane</location>
        <topology evidence="1">Multi-pass membrane protein</topology>
    </subcellularLocation>
</comment>
<dbReference type="PANTHER" id="PTHR30572">
    <property type="entry name" value="MEMBRANE COMPONENT OF TRANSPORTER-RELATED"/>
    <property type="match status" value="1"/>
</dbReference>
<feature type="transmembrane region" description="Helical" evidence="6">
    <location>
        <begin position="371"/>
        <end position="398"/>
    </location>
</feature>
<name>A0ABW2YX37_9SPHI</name>
<dbReference type="EMBL" id="JBHTHU010000005">
    <property type="protein sequence ID" value="MFD0749967.1"/>
    <property type="molecule type" value="Genomic_DNA"/>
</dbReference>
<evidence type="ECO:0000313" key="10">
    <source>
        <dbReference type="Proteomes" id="UP001596958"/>
    </source>
</evidence>
<evidence type="ECO:0000256" key="1">
    <source>
        <dbReference type="ARBA" id="ARBA00004651"/>
    </source>
</evidence>
<feature type="domain" description="MacB-like periplasmic core" evidence="8">
    <location>
        <begin position="20"/>
        <end position="238"/>
    </location>
</feature>
<dbReference type="Proteomes" id="UP001596958">
    <property type="component" value="Unassembled WGS sequence"/>
</dbReference>
<evidence type="ECO:0000259" key="7">
    <source>
        <dbReference type="Pfam" id="PF02687"/>
    </source>
</evidence>
<feature type="domain" description="MacB-like periplasmic core" evidence="8">
    <location>
        <begin position="427"/>
        <end position="630"/>
    </location>
</feature>
<dbReference type="Pfam" id="PF02687">
    <property type="entry name" value="FtsX"/>
    <property type="match status" value="2"/>
</dbReference>
<comment type="caution">
    <text evidence="9">The sequence shown here is derived from an EMBL/GenBank/DDBJ whole genome shotgun (WGS) entry which is preliminary data.</text>
</comment>
<keyword evidence="4 6" id="KW-1133">Transmembrane helix</keyword>
<gene>
    <name evidence="9" type="ORF">ACFQZS_07430</name>
</gene>
<feature type="transmembrane region" description="Helical" evidence="6">
    <location>
        <begin position="21"/>
        <end position="42"/>
    </location>
</feature>
<dbReference type="InterPro" id="IPR025857">
    <property type="entry name" value="MacB_PCD"/>
</dbReference>
<evidence type="ECO:0000256" key="3">
    <source>
        <dbReference type="ARBA" id="ARBA00022692"/>
    </source>
</evidence>
<evidence type="ECO:0000256" key="5">
    <source>
        <dbReference type="ARBA" id="ARBA00023136"/>
    </source>
</evidence>
<feature type="transmembrane region" description="Helical" evidence="6">
    <location>
        <begin position="277"/>
        <end position="299"/>
    </location>
</feature>
<keyword evidence="10" id="KW-1185">Reference proteome</keyword>
<dbReference type="Pfam" id="PF12704">
    <property type="entry name" value="MacB_PCD"/>
    <property type="match status" value="2"/>
</dbReference>
<dbReference type="RefSeq" id="WP_377098798.1">
    <property type="nucleotide sequence ID" value="NZ_JBHTHU010000005.1"/>
</dbReference>
<organism evidence="9 10">
    <name type="scientific">Mucilaginibacter calamicampi</name>
    <dbReference type="NCBI Taxonomy" id="1302352"/>
    <lineage>
        <taxon>Bacteria</taxon>
        <taxon>Pseudomonadati</taxon>
        <taxon>Bacteroidota</taxon>
        <taxon>Sphingobacteriia</taxon>
        <taxon>Sphingobacteriales</taxon>
        <taxon>Sphingobacteriaceae</taxon>
        <taxon>Mucilaginibacter</taxon>
    </lineage>
</organism>
<keyword evidence="5 6" id="KW-0472">Membrane</keyword>
<dbReference type="InterPro" id="IPR003838">
    <property type="entry name" value="ABC3_permease_C"/>
</dbReference>
<feature type="transmembrane region" description="Helical" evidence="6">
    <location>
        <begin position="715"/>
        <end position="735"/>
    </location>
</feature>
<feature type="transmembrane region" description="Helical" evidence="6">
    <location>
        <begin position="419"/>
        <end position="439"/>
    </location>
</feature>